<evidence type="ECO:0000313" key="4">
    <source>
        <dbReference type="Proteomes" id="UP000198916"/>
    </source>
</evidence>
<feature type="domain" description="Dipeptidylpeptidase IV N-terminal" evidence="2">
    <location>
        <begin position="93"/>
        <end position="444"/>
    </location>
</feature>
<feature type="domain" description="Peptidase S9 prolyl oligopeptidase catalytic" evidence="1">
    <location>
        <begin position="536"/>
        <end position="729"/>
    </location>
</feature>
<dbReference type="SUPFAM" id="SSF53474">
    <property type="entry name" value="alpha/beta-Hydrolases"/>
    <property type="match status" value="1"/>
</dbReference>
<name>A0A1H7MLE7_9SPHI</name>
<evidence type="ECO:0000259" key="1">
    <source>
        <dbReference type="Pfam" id="PF00326"/>
    </source>
</evidence>
<dbReference type="GO" id="GO:0008236">
    <property type="term" value="F:serine-type peptidase activity"/>
    <property type="evidence" value="ECO:0007669"/>
    <property type="project" value="InterPro"/>
</dbReference>
<dbReference type="SUPFAM" id="SSF82171">
    <property type="entry name" value="DPP6 N-terminal domain-like"/>
    <property type="match status" value="1"/>
</dbReference>
<dbReference type="InterPro" id="IPR001375">
    <property type="entry name" value="Peptidase_S9_cat"/>
</dbReference>
<dbReference type="Gene3D" id="3.40.50.1820">
    <property type="entry name" value="alpha/beta hydrolase"/>
    <property type="match status" value="1"/>
</dbReference>
<evidence type="ECO:0000313" key="3">
    <source>
        <dbReference type="EMBL" id="SEL11447.1"/>
    </source>
</evidence>
<dbReference type="Pfam" id="PF00326">
    <property type="entry name" value="Peptidase_S9"/>
    <property type="match status" value="1"/>
</dbReference>
<keyword evidence="4" id="KW-1185">Reference proteome</keyword>
<dbReference type="AlphaFoldDB" id="A0A1H7MLE7"/>
<dbReference type="Pfam" id="PF00930">
    <property type="entry name" value="DPPIV_N"/>
    <property type="match status" value="1"/>
</dbReference>
<proteinExistence type="predicted"/>
<gene>
    <name evidence="3" type="ORF">SAMN05421740_103548</name>
</gene>
<dbReference type="InterPro" id="IPR050278">
    <property type="entry name" value="Serine_Prot_S9B/DPPIV"/>
</dbReference>
<dbReference type="GO" id="GO:0006508">
    <property type="term" value="P:proteolysis"/>
    <property type="evidence" value="ECO:0007669"/>
    <property type="project" value="InterPro"/>
</dbReference>
<protein>
    <submittedName>
        <fullName evidence="3">Dipeptidyl-peptidase-4</fullName>
    </submittedName>
</protein>
<reference evidence="4" key="1">
    <citation type="submission" date="2016-10" db="EMBL/GenBank/DDBJ databases">
        <authorList>
            <person name="Varghese N."/>
            <person name="Submissions S."/>
        </authorList>
    </citation>
    <scope>NUCLEOTIDE SEQUENCE [LARGE SCALE GENOMIC DNA]</scope>
    <source>
        <strain evidence="4">Jip14</strain>
    </source>
</reference>
<sequence length="735" mass="83300">MYMNNIRRAIFSTWYVLFVFTVCTLGINHVVNAQFGQQTQWSVDGRAIITLEQDEIIEASVINPQQHTVLASKAALTPADGTAPLAVRRFSLSQDRNNILISTNTMRVWRYDTRGDYWVYNRRANTLKQVGTRFPSSSLMYAKLSPDGSKVAYVSDHNLYVEDLDSGTVTALTQDGTDRIIHGTFDWAYEEEFGCRDGFRWSPDGRKIAFWTIDARTIRNFLLINNTDSAYSYTIPVEYPKVGETPSGAFISVVDIANERIVKMSIPGDPVQHYLPRMEWAANGDQLIIQQLDRKQQESNVYLANVVDGQCTRIYQETDEAWIDVKGRWNDDDPAGWEWIDGGKAFIWVSEKDGWRHLYRIDRQGNEKLLTPGDYDVINIARIDEAKGYVYFSASPENATQRYLYRVALAGGTAERITPEGQEGTHDYTISPNGMIALHQYSSHTAISRGHVVSLPDHKTYVDGQYHEVPAEERRVEFFKVTTTDGIEMDGWMVKPTAFDPSKKYPVVFYVYGEPAGQTVVDSYGTSANRLYQGDMAGDGYLYISVENRGTPAPKGRAWRKAIYKNIGILNVRDQAMAAREILNWPFVDSTRVAVWGWSGGGSSTLNLLFQYPEIYQTGIAIAAVGNQLMYDNIYQERYMGIPQEDRKPFVEGSPVTHARHLRGHLLYIHGTGDDNVHYQNAELLINELISYNKQFSLMAYPNRSHSISEGEGTSHHLSTLYTNFLRQHCPPGGR</sequence>
<dbReference type="EMBL" id="FNZR01000003">
    <property type="protein sequence ID" value="SEL11447.1"/>
    <property type="molecule type" value="Genomic_DNA"/>
</dbReference>
<dbReference type="Gene3D" id="2.140.10.30">
    <property type="entry name" value="Dipeptidylpeptidase IV, N-terminal domain"/>
    <property type="match status" value="1"/>
</dbReference>
<dbReference type="PANTHER" id="PTHR11731">
    <property type="entry name" value="PROTEASE FAMILY S9B,C DIPEPTIDYL-PEPTIDASE IV-RELATED"/>
    <property type="match status" value="1"/>
</dbReference>
<evidence type="ECO:0000259" key="2">
    <source>
        <dbReference type="Pfam" id="PF00930"/>
    </source>
</evidence>
<dbReference type="GO" id="GO:0008239">
    <property type="term" value="F:dipeptidyl-peptidase activity"/>
    <property type="evidence" value="ECO:0007669"/>
    <property type="project" value="TreeGrafter"/>
</dbReference>
<dbReference type="InterPro" id="IPR029058">
    <property type="entry name" value="AB_hydrolase_fold"/>
</dbReference>
<organism evidence="3 4">
    <name type="scientific">Parapedobacter koreensis</name>
    <dbReference type="NCBI Taxonomy" id="332977"/>
    <lineage>
        <taxon>Bacteria</taxon>
        <taxon>Pseudomonadati</taxon>
        <taxon>Bacteroidota</taxon>
        <taxon>Sphingobacteriia</taxon>
        <taxon>Sphingobacteriales</taxon>
        <taxon>Sphingobacteriaceae</taxon>
        <taxon>Parapedobacter</taxon>
    </lineage>
</organism>
<dbReference type="PANTHER" id="PTHR11731:SF193">
    <property type="entry name" value="DIPEPTIDYL PEPTIDASE 9"/>
    <property type="match status" value="1"/>
</dbReference>
<accession>A0A1H7MLE7</accession>
<dbReference type="STRING" id="332977.SAMN05421740_103548"/>
<dbReference type="Proteomes" id="UP000198916">
    <property type="component" value="Unassembled WGS sequence"/>
</dbReference>
<dbReference type="InterPro" id="IPR002469">
    <property type="entry name" value="Peptidase_S9B_N"/>
</dbReference>